<dbReference type="InterPro" id="IPR003442">
    <property type="entry name" value="T6A_TsaE"/>
</dbReference>
<dbReference type="SUPFAM" id="SSF52540">
    <property type="entry name" value="P-loop containing nucleoside triphosphate hydrolases"/>
    <property type="match status" value="1"/>
</dbReference>
<dbReference type="AlphaFoldDB" id="A0A059FRI8"/>
<proteinExistence type="inferred from homology"/>
<keyword evidence="9" id="KW-0460">Magnesium</keyword>
<evidence type="ECO:0000256" key="6">
    <source>
        <dbReference type="ARBA" id="ARBA00022723"/>
    </source>
</evidence>
<organism evidence="11 12">
    <name type="scientific">Hyphomonas johnsonii MHS-2</name>
    <dbReference type="NCBI Taxonomy" id="1280950"/>
    <lineage>
        <taxon>Bacteria</taxon>
        <taxon>Pseudomonadati</taxon>
        <taxon>Pseudomonadota</taxon>
        <taxon>Alphaproteobacteria</taxon>
        <taxon>Hyphomonadales</taxon>
        <taxon>Hyphomonadaceae</taxon>
        <taxon>Hyphomonas</taxon>
    </lineage>
</organism>
<dbReference type="STRING" id="1280950.HJO_05520"/>
<dbReference type="OrthoDB" id="9800307at2"/>
<dbReference type="Gene3D" id="3.40.50.300">
    <property type="entry name" value="P-loop containing nucleotide triphosphate hydrolases"/>
    <property type="match status" value="1"/>
</dbReference>
<keyword evidence="5" id="KW-0819">tRNA processing</keyword>
<dbReference type="Proteomes" id="UP000025171">
    <property type="component" value="Unassembled WGS sequence"/>
</dbReference>
<comment type="caution">
    <text evidence="11">The sequence shown here is derived from an EMBL/GenBank/DDBJ whole genome shotgun (WGS) entry which is preliminary data.</text>
</comment>
<name>A0A059FRI8_9PROT</name>
<dbReference type="eggNOG" id="COG0802">
    <property type="taxonomic scope" value="Bacteria"/>
</dbReference>
<keyword evidence="7" id="KW-0547">Nucleotide-binding</keyword>
<comment type="similarity">
    <text evidence="2">Belongs to the TsaE family.</text>
</comment>
<dbReference type="NCBIfam" id="TIGR00150">
    <property type="entry name" value="T6A_YjeE"/>
    <property type="match status" value="1"/>
</dbReference>
<dbReference type="EMBL" id="ARYK01000002">
    <property type="protein sequence ID" value="KCZ93289.1"/>
    <property type="molecule type" value="Genomic_DNA"/>
</dbReference>
<dbReference type="InterPro" id="IPR027417">
    <property type="entry name" value="P-loop_NTPase"/>
</dbReference>
<dbReference type="RefSeq" id="WP_035614800.1">
    <property type="nucleotide sequence ID" value="NZ_ARYK01000002.1"/>
</dbReference>
<accession>A0A059FRI8</accession>
<dbReference type="GO" id="GO:0046872">
    <property type="term" value="F:metal ion binding"/>
    <property type="evidence" value="ECO:0007669"/>
    <property type="project" value="UniProtKB-KW"/>
</dbReference>
<evidence type="ECO:0000256" key="1">
    <source>
        <dbReference type="ARBA" id="ARBA00004496"/>
    </source>
</evidence>
<protein>
    <recommendedName>
        <fullName evidence="3">tRNA threonylcarbamoyladenosine biosynthesis protein TsaE</fullName>
    </recommendedName>
    <alternativeName>
        <fullName evidence="10">t(6)A37 threonylcarbamoyladenosine biosynthesis protein TsaE</fullName>
    </alternativeName>
</protein>
<evidence type="ECO:0000256" key="5">
    <source>
        <dbReference type="ARBA" id="ARBA00022694"/>
    </source>
</evidence>
<evidence type="ECO:0000313" key="12">
    <source>
        <dbReference type="Proteomes" id="UP000025171"/>
    </source>
</evidence>
<dbReference type="GO" id="GO:0002949">
    <property type="term" value="P:tRNA threonylcarbamoyladenosine modification"/>
    <property type="evidence" value="ECO:0007669"/>
    <property type="project" value="InterPro"/>
</dbReference>
<evidence type="ECO:0000313" key="11">
    <source>
        <dbReference type="EMBL" id="KCZ93289.1"/>
    </source>
</evidence>
<keyword evidence="4" id="KW-0963">Cytoplasm</keyword>
<sequence>MTLTFDLADDAATQALGAALGGVLARGDVVALRGDLGAGKTTLVRGLIRALTTPEEEVPSPTYTLVQSYDGPDFAFWHFDLYRLNAPDELHELGWDETQEGVALIEWPDRAGRHLPAYRLEIDLEILGEQRRARLEPFGEDWQKRLDEFRF</sequence>
<dbReference type="PANTHER" id="PTHR33540">
    <property type="entry name" value="TRNA THREONYLCARBAMOYLADENOSINE BIOSYNTHESIS PROTEIN TSAE"/>
    <property type="match status" value="1"/>
</dbReference>
<reference evidence="11 12" key="1">
    <citation type="journal article" date="2014" name="Antonie Van Leeuwenhoek">
        <title>Hyphomonas beringensis sp. nov. and Hyphomonas chukchiensis sp. nov., isolated from surface seawater of the Bering Sea and Chukchi Sea.</title>
        <authorList>
            <person name="Li C."/>
            <person name="Lai Q."/>
            <person name="Li G."/>
            <person name="Dong C."/>
            <person name="Wang J."/>
            <person name="Liao Y."/>
            <person name="Shao Z."/>
        </authorList>
    </citation>
    <scope>NUCLEOTIDE SEQUENCE [LARGE SCALE GENOMIC DNA]</scope>
    <source>
        <strain evidence="11 12">MHS-2</strain>
    </source>
</reference>
<dbReference type="GO" id="GO:0005737">
    <property type="term" value="C:cytoplasm"/>
    <property type="evidence" value="ECO:0007669"/>
    <property type="project" value="UniProtKB-SubCell"/>
</dbReference>
<comment type="subcellular location">
    <subcellularLocation>
        <location evidence="1">Cytoplasm</location>
    </subcellularLocation>
</comment>
<evidence type="ECO:0000256" key="8">
    <source>
        <dbReference type="ARBA" id="ARBA00022840"/>
    </source>
</evidence>
<evidence type="ECO:0000256" key="4">
    <source>
        <dbReference type="ARBA" id="ARBA00022490"/>
    </source>
</evidence>
<dbReference type="Pfam" id="PF02367">
    <property type="entry name" value="TsaE"/>
    <property type="match status" value="1"/>
</dbReference>
<keyword evidence="8" id="KW-0067">ATP-binding</keyword>
<evidence type="ECO:0000256" key="3">
    <source>
        <dbReference type="ARBA" id="ARBA00019010"/>
    </source>
</evidence>
<evidence type="ECO:0000256" key="10">
    <source>
        <dbReference type="ARBA" id="ARBA00032441"/>
    </source>
</evidence>
<keyword evidence="6" id="KW-0479">Metal-binding</keyword>
<evidence type="ECO:0000256" key="9">
    <source>
        <dbReference type="ARBA" id="ARBA00022842"/>
    </source>
</evidence>
<evidence type="ECO:0000256" key="2">
    <source>
        <dbReference type="ARBA" id="ARBA00007599"/>
    </source>
</evidence>
<dbReference type="GO" id="GO:0005524">
    <property type="term" value="F:ATP binding"/>
    <property type="evidence" value="ECO:0007669"/>
    <property type="project" value="UniProtKB-KW"/>
</dbReference>
<evidence type="ECO:0000256" key="7">
    <source>
        <dbReference type="ARBA" id="ARBA00022741"/>
    </source>
</evidence>
<gene>
    <name evidence="11" type="ORF">HJO_05520</name>
</gene>
<dbReference type="PATRIC" id="fig|1280950.3.peg.1111"/>
<keyword evidence="12" id="KW-1185">Reference proteome</keyword>
<dbReference type="PANTHER" id="PTHR33540:SF2">
    <property type="entry name" value="TRNA THREONYLCARBAMOYLADENOSINE BIOSYNTHESIS PROTEIN TSAE"/>
    <property type="match status" value="1"/>
</dbReference>